<dbReference type="PRINTS" id="PR00081">
    <property type="entry name" value="GDHRDH"/>
</dbReference>
<sequence>MDLELRGHVAVVTGGASGIGWATARLFAQEGCRVALWDRSVALETVAEQLAAETGQLVLPCRCDIVRADEVRQAADATEAALGPIQHVVHAAAIGSGKFGFPFTKLTPADWPRVLEVNILGMVHVAHAVAPRLQERREGTLVFVASVAGQIGSQTDPPYSASKAANINFAQCLAKDLAGAGVRVNTVCPGMVRTPLNQSVWQAWADQQPPDKWRSYDDWAGEKIRQVTPLGRWQMPEDIAEMIVFLSSARARQVTGQTINVDGGFVMHW</sequence>
<comment type="caution">
    <text evidence="2">The sequence shown here is derived from an EMBL/GenBank/DDBJ whole genome shotgun (WGS) entry which is preliminary data.</text>
</comment>
<dbReference type="InterPro" id="IPR036291">
    <property type="entry name" value="NAD(P)-bd_dom_sf"/>
</dbReference>
<dbReference type="Gene3D" id="3.40.50.720">
    <property type="entry name" value="NAD(P)-binding Rossmann-like Domain"/>
    <property type="match status" value="1"/>
</dbReference>
<name>A0A7C4QG26_9PLAN</name>
<dbReference type="EMBL" id="DSVQ01000003">
    <property type="protein sequence ID" value="HGT37901.1"/>
    <property type="molecule type" value="Genomic_DNA"/>
</dbReference>
<reference evidence="2" key="1">
    <citation type="journal article" date="2020" name="mSystems">
        <title>Genome- and Community-Level Interaction Insights into Carbon Utilization and Element Cycling Functions of Hydrothermarchaeota in Hydrothermal Sediment.</title>
        <authorList>
            <person name="Zhou Z."/>
            <person name="Liu Y."/>
            <person name="Xu W."/>
            <person name="Pan J."/>
            <person name="Luo Z.H."/>
            <person name="Li M."/>
        </authorList>
    </citation>
    <scope>NUCLEOTIDE SEQUENCE [LARGE SCALE GENOMIC DNA]</scope>
    <source>
        <strain evidence="2">SpSt-508</strain>
    </source>
</reference>
<comment type="similarity">
    <text evidence="1">Belongs to the short-chain dehydrogenases/reductases (SDR) family.</text>
</comment>
<proteinExistence type="inferred from homology"/>
<accession>A0A7C4QG26</accession>
<gene>
    <name evidence="2" type="ORF">ENS64_01330</name>
</gene>
<dbReference type="FunFam" id="3.40.50.720:FF:000084">
    <property type="entry name" value="Short-chain dehydrogenase reductase"/>
    <property type="match status" value="1"/>
</dbReference>
<dbReference type="AlphaFoldDB" id="A0A7C4QG26"/>
<dbReference type="PRINTS" id="PR00080">
    <property type="entry name" value="SDRFAMILY"/>
</dbReference>
<dbReference type="PANTHER" id="PTHR42760:SF105">
    <property type="entry name" value="SORBITOL-6-PHOSPHATE 2-DEHYDROGENASE"/>
    <property type="match status" value="1"/>
</dbReference>
<dbReference type="Pfam" id="PF13561">
    <property type="entry name" value="adh_short_C2"/>
    <property type="match status" value="1"/>
</dbReference>
<dbReference type="SUPFAM" id="SSF51735">
    <property type="entry name" value="NAD(P)-binding Rossmann-fold domains"/>
    <property type="match status" value="1"/>
</dbReference>
<organism evidence="2">
    <name type="scientific">Schlesneria paludicola</name>
    <dbReference type="NCBI Taxonomy" id="360056"/>
    <lineage>
        <taxon>Bacteria</taxon>
        <taxon>Pseudomonadati</taxon>
        <taxon>Planctomycetota</taxon>
        <taxon>Planctomycetia</taxon>
        <taxon>Planctomycetales</taxon>
        <taxon>Planctomycetaceae</taxon>
        <taxon>Schlesneria</taxon>
    </lineage>
</organism>
<protein>
    <submittedName>
        <fullName evidence="2">SDR family oxidoreductase</fullName>
    </submittedName>
</protein>
<dbReference type="InterPro" id="IPR002347">
    <property type="entry name" value="SDR_fam"/>
</dbReference>
<dbReference type="CDD" id="cd05233">
    <property type="entry name" value="SDR_c"/>
    <property type="match status" value="1"/>
</dbReference>
<dbReference type="GO" id="GO:0016616">
    <property type="term" value="F:oxidoreductase activity, acting on the CH-OH group of donors, NAD or NADP as acceptor"/>
    <property type="evidence" value="ECO:0007669"/>
    <property type="project" value="TreeGrafter"/>
</dbReference>
<evidence type="ECO:0000313" key="2">
    <source>
        <dbReference type="EMBL" id="HGT37901.1"/>
    </source>
</evidence>
<evidence type="ECO:0000256" key="1">
    <source>
        <dbReference type="ARBA" id="ARBA00006484"/>
    </source>
</evidence>
<dbReference type="PANTHER" id="PTHR42760">
    <property type="entry name" value="SHORT-CHAIN DEHYDROGENASES/REDUCTASES FAMILY MEMBER"/>
    <property type="match status" value="1"/>
</dbReference>